<evidence type="ECO:0000313" key="3">
    <source>
        <dbReference type="EMBL" id="KAF5752399.1"/>
    </source>
</evidence>
<comment type="caution">
    <text evidence="3">The sequence shown here is derived from an EMBL/GenBank/DDBJ whole genome shotgun (WGS) entry which is preliminary data.</text>
</comment>
<proteinExistence type="predicted"/>
<dbReference type="GO" id="GO:0008270">
    <property type="term" value="F:zinc ion binding"/>
    <property type="evidence" value="ECO:0007669"/>
    <property type="project" value="UniProtKB-KW"/>
</dbReference>
<keyword evidence="1" id="KW-0479">Metal-binding</keyword>
<dbReference type="InParanoid" id="A0A7J7E1I4"/>
<evidence type="ECO:0000313" key="4">
    <source>
        <dbReference type="Proteomes" id="UP000593562"/>
    </source>
</evidence>
<keyword evidence="1" id="KW-0862">Zinc</keyword>
<evidence type="ECO:0000256" key="1">
    <source>
        <dbReference type="PROSITE-ProRule" id="PRU00042"/>
    </source>
</evidence>
<dbReference type="AlphaFoldDB" id="A0A7J7E1I4"/>
<dbReference type="Proteomes" id="UP000593562">
    <property type="component" value="Unassembled WGS sequence"/>
</dbReference>
<dbReference type="EMBL" id="JAAARO010000001">
    <property type="protein sequence ID" value="KAF5752399.1"/>
    <property type="molecule type" value="Genomic_DNA"/>
</dbReference>
<reference evidence="3 4" key="1">
    <citation type="journal article" date="2020" name="Nat. Commun.">
        <title>Genome of Tripterygium wilfordii and identification of cytochrome P450 involved in triptolide biosynthesis.</title>
        <authorList>
            <person name="Tu L."/>
            <person name="Su P."/>
            <person name="Zhang Z."/>
            <person name="Gao L."/>
            <person name="Wang J."/>
            <person name="Hu T."/>
            <person name="Zhou J."/>
            <person name="Zhang Y."/>
            <person name="Zhao Y."/>
            <person name="Liu Y."/>
            <person name="Song Y."/>
            <person name="Tong Y."/>
            <person name="Lu Y."/>
            <person name="Yang J."/>
            <person name="Xu C."/>
            <person name="Jia M."/>
            <person name="Peters R.J."/>
            <person name="Huang L."/>
            <person name="Gao W."/>
        </authorList>
    </citation>
    <scope>NUCLEOTIDE SEQUENCE [LARGE SCALE GENOMIC DNA]</scope>
    <source>
        <strain evidence="4">cv. XIE 37</strain>
        <tissue evidence="3">Leaf</tissue>
    </source>
</reference>
<dbReference type="PROSITE" id="PS50157">
    <property type="entry name" value="ZINC_FINGER_C2H2_2"/>
    <property type="match status" value="1"/>
</dbReference>
<accession>A0A7J7E1I4</accession>
<gene>
    <name evidence="3" type="ORF">HS088_TW01G00308</name>
</gene>
<keyword evidence="1" id="KW-0863">Zinc-finger</keyword>
<evidence type="ECO:0000259" key="2">
    <source>
        <dbReference type="PROSITE" id="PS50157"/>
    </source>
</evidence>
<dbReference type="InterPro" id="IPR013087">
    <property type="entry name" value="Znf_C2H2_type"/>
</dbReference>
<feature type="domain" description="C2H2-type" evidence="2">
    <location>
        <begin position="34"/>
        <end position="61"/>
    </location>
</feature>
<organism evidence="3 4">
    <name type="scientific">Tripterygium wilfordii</name>
    <name type="common">Thunder God vine</name>
    <dbReference type="NCBI Taxonomy" id="458696"/>
    <lineage>
        <taxon>Eukaryota</taxon>
        <taxon>Viridiplantae</taxon>
        <taxon>Streptophyta</taxon>
        <taxon>Embryophyta</taxon>
        <taxon>Tracheophyta</taxon>
        <taxon>Spermatophyta</taxon>
        <taxon>Magnoliopsida</taxon>
        <taxon>eudicotyledons</taxon>
        <taxon>Gunneridae</taxon>
        <taxon>Pentapetalae</taxon>
        <taxon>rosids</taxon>
        <taxon>fabids</taxon>
        <taxon>Celastrales</taxon>
        <taxon>Celastraceae</taxon>
        <taxon>Tripterygium</taxon>
    </lineage>
</organism>
<sequence>MVGYPLNFRSNNIVHESNHGRSQRPQLQPQPPMIACRFCDHLFMNTRALINHVESHMKEDGTDRMTSTLMGQPPIIPRTHQSCYPNYHHNTLPMAAMSVSPSLSPSGYGSLMHQELHQSVLRPRPISGLQTQHAVVEEPYSDGTRLFIQQLERPFVGTSALEESGSRSSSIEVDLALKLSLSL</sequence>
<dbReference type="PROSITE" id="PS00028">
    <property type="entry name" value="ZINC_FINGER_C2H2_1"/>
    <property type="match status" value="1"/>
</dbReference>
<protein>
    <recommendedName>
        <fullName evidence="2">C2H2-type domain-containing protein</fullName>
    </recommendedName>
</protein>
<keyword evidence="4" id="KW-1185">Reference proteome</keyword>
<name>A0A7J7E1I4_TRIWF</name>